<dbReference type="GO" id="GO:0016020">
    <property type="term" value="C:membrane"/>
    <property type="evidence" value="ECO:0007669"/>
    <property type="project" value="InterPro"/>
</dbReference>
<dbReference type="EMBL" id="JAAQTL010000001">
    <property type="protein sequence ID" value="NID14843.1"/>
    <property type="molecule type" value="Genomic_DNA"/>
</dbReference>
<dbReference type="Pfam" id="PF04966">
    <property type="entry name" value="OprB"/>
    <property type="match status" value="1"/>
</dbReference>
<dbReference type="PANTHER" id="PTHR37944:SF1">
    <property type="entry name" value="PORIN B"/>
    <property type="match status" value="1"/>
</dbReference>
<keyword evidence="2" id="KW-0732">Signal</keyword>
<dbReference type="InterPro" id="IPR052932">
    <property type="entry name" value="OprB_Porin"/>
</dbReference>
<comment type="caution">
    <text evidence="3">The sequence shown here is derived from an EMBL/GenBank/DDBJ whole genome shotgun (WGS) entry which is preliminary data.</text>
</comment>
<gene>
    <name evidence="3" type="ORF">HBF32_05100</name>
</gene>
<dbReference type="PANTHER" id="PTHR37944">
    <property type="entry name" value="PORIN B"/>
    <property type="match status" value="1"/>
</dbReference>
<dbReference type="InterPro" id="IPR007049">
    <property type="entry name" value="Carb-sel_porin_OprB"/>
</dbReference>
<proteinExistence type="inferred from homology"/>
<comment type="similarity">
    <text evidence="1 2">Belongs to the OprB family.</text>
</comment>
<evidence type="ECO:0000256" key="2">
    <source>
        <dbReference type="RuleBase" id="RU363072"/>
    </source>
</evidence>
<dbReference type="GO" id="GO:0008643">
    <property type="term" value="P:carbohydrate transport"/>
    <property type="evidence" value="ECO:0007669"/>
    <property type="project" value="InterPro"/>
</dbReference>
<evidence type="ECO:0000313" key="3">
    <source>
        <dbReference type="EMBL" id="NID14843.1"/>
    </source>
</evidence>
<name>A0A7X5QSY7_9GAMM</name>
<feature type="signal peptide" evidence="2">
    <location>
        <begin position="1"/>
        <end position="30"/>
    </location>
</feature>
<dbReference type="Proteomes" id="UP000518878">
    <property type="component" value="Unassembled WGS sequence"/>
</dbReference>
<organism evidence="3 4">
    <name type="scientific">Luteibacter yeojuensis</name>
    <dbReference type="NCBI Taxonomy" id="345309"/>
    <lineage>
        <taxon>Bacteria</taxon>
        <taxon>Pseudomonadati</taxon>
        <taxon>Pseudomonadota</taxon>
        <taxon>Gammaproteobacteria</taxon>
        <taxon>Lysobacterales</taxon>
        <taxon>Rhodanobacteraceae</taxon>
        <taxon>Luteibacter</taxon>
    </lineage>
</organism>
<dbReference type="GO" id="GO:0015288">
    <property type="term" value="F:porin activity"/>
    <property type="evidence" value="ECO:0007669"/>
    <property type="project" value="InterPro"/>
</dbReference>
<feature type="chain" id="PRO_5031598980" evidence="2">
    <location>
        <begin position="31"/>
        <end position="457"/>
    </location>
</feature>
<keyword evidence="4" id="KW-1185">Reference proteome</keyword>
<evidence type="ECO:0000313" key="4">
    <source>
        <dbReference type="Proteomes" id="UP000518878"/>
    </source>
</evidence>
<dbReference type="RefSeq" id="WP_166698614.1">
    <property type="nucleotide sequence ID" value="NZ_JAAQTL010000001.1"/>
</dbReference>
<dbReference type="Gene3D" id="2.40.160.180">
    <property type="entry name" value="Carbohydrate-selective porin OprB"/>
    <property type="match status" value="1"/>
</dbReference>
<dbReference type="AlphaFoldDB" id="A0A7X5QSY7"/>
<reference evidence="3 4" key="1">
    <citation type="journal article" date="2006" name="Int. J. Syst. Evol. Microbiol.">
        <title>Dyella yeojuensis sp. nov., isolated from greenhouse soil in Korea.</title>
        <authorList>
            <person name="Kim B.Y."/>
            <person name="Weon H.Y."/>
            <person name="Lee K.H."/>
            <person name="Seok S.J."/>
            <person name="Kwon S.W."/>
            <person name="Go S.J."/>
            <person name="Stackebrandt E."/>
        </authorList>
    </citation>
    <scope>NUCLEOTIDE SEQUENCE [LARGE SCALE GENOMIC DNA]</scope>
    <source>
        <strain evidence="3 4">DSM 17673</strain>
    </source>
</reference>
<sequence>MRSKHHTFGAIAVGLGGLCCLATGAAFASAATTGDTTDGLSASLQRLAARGVFLRANLINQYATNPRGGVDQGRTNVGQFNIGADLDLDKLLGFHGGSFHFTVYRDYGNGLNHDVTGTFSKQQYIYKNEFPRWHLGLFAYEQRFLDDRLDIFLGRLGTTSYYAHLATNCQFQSGVHCGVPRLINAEAGYSLLPSATWAMNIKYHTSKHTYLETGVYEVNPTTSASNGTDFSIANARGVTIPVEFGWTRTDPKVDPYGFEVKVGGYLSTAPINDPFYNTKGKSRGLHGGTARRAGPNRSGVYLMADRVVWRPNPGSSRNLNVFAGIAQQLETDEIMRQQVYTGFVLTGPFASRPQDTIGLSLSYFDMTDAERNYLRDARIRAGGHGSNNPHEYTVELNYGWHVARGVTLMPNIQYLVHPDNSGIPNTKVLPKNLLVYGVNLQMNLSALFGLRKPRPGE</sequence>
<protein>
    <submittedName>
        <fullName evidence="3">Carbohydrate porin</fullName>
    </submittedName>
</protein>
<accession>A0A7X5QSY7</accession>
<dbReference type="InterPro" id="IPR038673">
    <property type="entry name" value="OprB_sf"/>
</dbReference>
<evidence type="ECO:0000256" key="1">
    <source>
        <dbReference type="ARBA" id="ARBA00008769"/>
    </source>
</evidence>